<evidence type="ECO:0000313" key="1">
    <source>
        <dbReference type="EMBL" id="PZP42106.1"/>
    </source>
</evidence>
<dbReference type="Proteomes" id="UP000249769">
    <property type="component" value="Unassembled WGS sequence"/>
</dbReference>
<gene>
    <name evidence="1" type="ORF">DI595_22525</name>
</gene>
<accession>A0A2W5G996</accession>
<dbReference type="AlphaFoldDB" id="A0A2W5G996"/>
<dbReference type="EMBL" id="QFOL01000506">
    <property type="protein sequence ID" value="PZP42106.1"/>
    <property type="molecule type" value="Genomic_DNA"/>
</dbReference>
<name>A0A2W5G996_9HYPH</name>
<evidence type="ECO:0000313" key="2">
    <source>
        <dbReference type="Proteomes" id="UP000249769"/>
    </source>
</evidence>
<reference evidence="1 2" key="1">
    <citation type="submission" date="2017-08" db="EMBL/GenBank/DDBJ databases">
        <title>Infants hospitalized years apart are colonized by the same room-sourced microbial strains.</title>
        <authorList>
            <person name="Brooks B."/>
            <person name="Olm M.R."/>
            <person name="Firek B.A."/>
            <person name="Baker R."/>
            <person name="Thomas B.C."/>
            <person name="Morowitz M.J."/>
            <person name="Banfield J.F."/>
        </authorList>
    </citation>
    <scope>NUCLEOTIDE SEQUENCE [LARGE SCALE GENOMIC DNA]</scope>
    <source>
        <strain evidence="1">S2_009_000_R2_73</strain>
    </source>
</reference>
<proteinExistence type="predicted"/>
<feature type="non-terminal residue" evidence="1">
    <location>
        <position position="26"/>
    </location>
</feature>
<comment type="caution">
    <text evidence="1">The sequence shown here is derived from an EMBL/GenBank/DDBJ whole genome shotgun (WGS) entry which is preliminary data.</text>
</comment>
<dbReference type="SUPFAM" id="SSF52402">
    <property type="entry name" value="Adenine nucleotide alpha hydrolases-like"/>
    <property type="match status" value="1"/>
</dbReference>
<sequence length="26" mass="2768">MFKHILIPTDGSPLAQIAIDQGFALA</sequence>
<organism evidence="1 2">
    <name type="scientific">Agrobacterium fabrum</name>
    <dbReference type="NCBI Taxonomy" id="1176649"/>
    <lineage>
        <taxon>Bacteria</taxon>
        <taxon>Pseudomonadati</taxon>
        <taxon>Pseudomonadota</taxon>
        <taxon>Alphaproteobacteria</taxon>
        <taxon>Hyphomicrobiales</taxon>
        <taxon>Rhizobiaceae</taxon>
        <taxon>Rhizobium/Agrobacterium group</taxon>
        <taxon>Agrobacterium</taxon>
        <taxon>Agrobacterium tumefaciens complex</taxon>
    </lineage>
</organism>
<protein>
    <submittedName>
        <fullName evidence="1">Universal stress protein</fullName>
    </submittedName>
</protein>